<keyword evidence="3" id="KW-0804">Transcription</keyword>
<dbReference type="PRINTS" id="PR00778">
    <property type="entry name" value="HTHARSR"/>
</dbReference>
<dbReference type="InterPro" id="IPR036388">
    <property type="entry name" value="WH-like_DNA-bd_sf"/>
</dbReference>
<dbReference type="InterPro" id="IPR051081">
    <property type="entry name" value="HTH_MetalResp_TranReg"/>
</dbReference>
<dbReference type="CDD" id="cd00090">
    <property type="entry name" value="HTH_ARSR"/>
    <property type="match status" value="1"/>
</dbReference>
<evidence type="ECO:0000313" key="6">
    <source>
        <dbReference type="Proteomes" id="UP000635565"/>
    </source>
</evidence>
<keyword evidence="2" id="KW-0238">DNA-binding</keyword>
<dbReference type="RefSeq" id="WP_201364607.1">
    <property type="nucleotide sequence ID" value="NZ_BNJJ01000015.1"/>
</dbReference>
<reference evidence="5 6" key="1">
    <citation type="journal article" date="2021" name="Int. J. Syst. Evol. Microbiol.">
        <title>Reticulibacter mediterranei gen. nov., sp. nov., within the new family Reticulibacteraceae fam. nov., and Ktedonospora formicarum gen. nov., sp. nov., Ktedonobacter robiniae sp. nov., Dictyobacter formicarum sp. nov. and Dictyobacter arantiisoli sp. nov., belonging to the class Ktedonobacteria.</title>
        <authorList>
            <person name="Yabe S."/>
            <person name="Zheng Y."/>
            <person name="Wang C.M."/>
            <person name="Sakai Y."/>
            <person name="Abe K."/>
            <person name="Yokota A."/>
            <person name="Donadio S."/>
            <person name="Cavaletti L."/>
            <person name="Monciardini P."/>
        </authorList>
    </citation>
    <scope>NUCLEOTIDE SEQUENCE [LARGE SCALE GENOMIC DNA]</scope>
    <source>
        <strain evidence="5 6">SOSP1-9</strain>
    </source>
</reference>
<dbReference type="Pfam" id="PF01022">
    <property type="entry name" value="HTH_5"/>
    <property type="match status" value="1"/>
</dbReference>
<evidence type="ECO:0000259" key="4">
    <source>
        <dbReference type="PROSITE" id="PS50987"/>
    </source>
</evidence>
<dbReference type="EMBL" id="BNJJ01000015">
    <property type="protein sequence ID" value="GHO87008.1"/>
    <property type="molecule type" value="Genomic_DNA"/>
</dbReference>
<proteinExistence type="predicted"/>
<dbReference type="SMART" id="SM00418">
    <property type="entry name" value="HTH_ARSR"/>
    <property type="match status" value="1"/>
</dbReference>
<dbReference type="PANTHER" id="PTHR33154">
    <property type="entry name" value="TRANSCRIPTIONAL REGULATOR, ARSR FAMILY"/>
    <property type="match status" value="1"/>
</dbReference>
<dbReference type="Gene3D" id="1.10.10.10">
    <property type="entry name" value="Winged helix-like DNA-binding domain superfamily/Winged helix DNA-binding domain"/>
    <property type="match status" value="1"/>
</dbReference>
<keyword evidence="1" id="KW-0805">Transcription regulation</keyword>
<keyword evidence="6" id="KW-1185">Reference proteome</keyword>
<evidence type="ECO:0000256" key="1">
    <source>
        <dbReference type="ARBA" id="ARBA00023015"/>
    </source>
</evidence>
<accession>A0ABQ3VN21</accession>
<sequence>MRTQHHPARDDIKLSDIFYALSDPSRQSIIKELAKKTVLNCKNFELEVAKSTLSHHLKVLRESGLTQTRQSGTMAFISLRREDLDARFPGLLDAILGAYAKEEQDASGA</sequence>
<gene>
    <name evidence="5" type="ORF">KSZ_50140</name>
</gene>
<name>A0ABQ3VN21_9CHLR</name>
<comment type="caution">
    <text evidence="5">The sequence shown here is derived from an EMBL/GenBank/DDBJ whole genome shotgun (WGS) entry which is preliminary data.</text>
</comment>
<evidence type="ECO:0000313" key="5">
    <source>
        <dbReference type="EMBL" id="GHO87008.1"/>
    </source>
</evidence>
<dbReference type="SUPFAM" id="SSF46785">
    <property type="entry name" value="Winged helix' DNA-binding domain"/>
    <property type="match status" value="1"/>
</dbReference>
<evidence type="ECO:0000256" key="3">
    <source>
        <dbReference type="ARBA" id="ARBA00023163"/>
    </source>
</evidence>
<dbReference type="InterPro" id="IPR036390">
    <property type="entry name" value="WH_DNA-bd_sf"/>
</dbReference>
<dbReference type="Proteomes" id="UP000635565">
    <property type="component" value="Unassembled WGS sequence"/>
</dbReference>
<dbReference type="PANTHER" id="PTHR33154:SF12">
    <property type="entry name" value="TRANSCRIPTIONAL REGULATORY PROTEIN"/>
    <property type="match status" value="1"/>
</dbReference>
<dbReference type="InterPro" id="IPR011991">
    <property type="entry name" value="ArsR-like_HTH"/>
</dbReference>
<feature type="domain" description="HTH arsR-type" evidence="4">
    <location>
        <begin position="6"/>
        <end position="99"/>
    </location>
</feature>
<dbReference type="PROSITE" id="PS50987">
    <property type="entry name" value="HTH_ARSR_2"/>
    <property type="match status" value="1"/>
</dbReference>
<dbReference type="InterPro" id="IPR001845">
    <property type="entry name" value="HTH_ArsR_DNA-bd_dom"/>
</dbReference>
<protein>
    <submittedName>
        <fullName evidence="5">Transcriptional regulator</fullName>
    </submittedName>
</protein>
<organism evidence="5 6">
    <name type="scientific">Dictyobacter formicarum</name>
    <dbReference type="NCBI Taxonomy" id="2778368"/>
    <lineage>
        <taxon>Bacteria</taxon>
        <taxon>Bacillati</taxon>
        <taxon>Chloroflexota</taxon>
        <taxon>Ktedonobacteria</taxon>
        <taxon>Ktedonobacterales</taxon>
        <taxon>Dictyobacteraceae</taxon>
        <taxon>Dictyobacter</taxon>
    </lineage>
</organism>
<evidence type="ECO:0000256" key="2">
    <source>
        <dbReference type="ARBA" id="ARBA00023125"/>
    </source>
</evidence>